<comment type="caution">
    <text evidence="1">The sequence shown here is derived from an EMBL/GenBank/DDBJ whole genome shotgun (WGS) entry which is preliminary data.</text>
</comment>
<proteinExistence type="predicted"/>
<gene>
    <name evidence="1" type="ORF">RPERSI_LOCUS20804</name>
</gene>
<protein>
    <submittedName>
        <fullName evidence="1">28560_t:CDS:1</fullName>
    </submittedName>
</protein>
<name>A0ACA9RM91_9GLOM</name>
<keyword evidence="2" id="KW-1185">Reference proteome</keyword>
<accession>A0ACA9RM91</accession>
<evidence type="ECO:0000313" key="2">
    <source>
        <dbReference type="Proteomes" id="UP000789920"/>
    </source>
</evidence>
<feature type="non-terminal residue" evidence="1">
    <location>
        <position position="152"/>
    </location>
</feature>
<dbReference type="EMBL" id="CAJVQC010059526">
    <property type="protein sequence ID" value="CAG8799853.1"/>
    <property type="molecule type" value="Genomic_DNA"/>
</dbReference>
<sequence length="152" mass="17480">AYTRQYEPTWAAPKFEYIHGRVFEYNYQINLKKPFKFSLCGWYHNILLKLNPNKTKEKSTEKAIDKMTDLEIISDKAIDKTTDKAPDVVINEATDLVMDMRMDSISETISEINEIFSSPSPSVIFDEDEAIISNDDTELEIGYKLIIKTAEG</sequence>
<dbReference type="Proteomes" id="UP000789920">
    <property type="component" value="Unassembled WGS sequence"/>
</dbReference>
<evidence type="ECO:0000313" key="1">
    <source>
        <dbReference type="EMBL" id="CAG8799853.1"/>
    </source>
</evidence>
<organism evidence="1 2">
    <name type="scientific">Racocetra persica</name>
    <dbReference type="NCBI Taxonomy" id="160502"/>
    <lineage>
        <taxon>Eukaryota</taxon>
        <taxon>Fungi</taxon>
        <taxon>Fungi incertae sedis</taxon>
        <taxon>Mucoromycota</taxon>
        <taxon>Glomeromycotina</taxon>
        <taxon>Glomeromycetes</taxon>
        <taxon>Diversisporales</taxon>
        <taxon>Gigasporaceae</taxon>
        <taxon>Racocetra</taxon>
    </lineage>
</organism>
<feature type="non-terminal residue" evidence="1">
    <location>
        <position position="1"/>
    </location>
</feature>
<reference evidence="1" key="1">
    <citation type="submission" date="2021-06" db="EMBL/GenBank/DDBJ databases">
        <authorList>
            <person name="Kallberg Y."/>
            <person name="Tangrot J."/>
            <person name="Rosling A."/>
        </authorList>
    </citation>
    <scope>NUCLEOTIDE SEQUENCE</scope>
    <source>
        <strain evidence="1">MA461A</strain>
    </source>
</reference>